<comment type="caution">
    <text evidence="2">The sequence shown here is derived from an EMBL/GenBank/DDBJ whole genome shotgun (WGS) entry which is preliminary data.</text>
</comment>
<dbReference type="InterPro" id="IPR017581">
    <property type="entry name" value="AtpR-like"/>
</dbReference>
<accession>A0A6I7HL81</accession>
<keyword evidence="1" id="KW-0812">Transmembrane</keyword>
<keyword evidence="3" id="KW-1185">Reference proteome</keyword>
<reference evidence="2 3" key="1">
    <citation type="submission" date="2018-07" db="EMBL/GenBank/DDBJ databases">
        <title>Genomic Encyclopedia of Type Strains, Phase IV (KMG-IV): sequencing the most valuable type-strain genomes for metagenomic binning, comparative biology and taxonomic classification.</title>
        <authorList>
            <person name="Goeker M."/>
        </authorList>
    </citation>
    <scope>NUCLEOTIDE SEQUENCE [LARGE SCALE GENOMIC DNA]</scope>
    <source>
        <strain evidence="2 3">DSM 25528</strain>
    </source>
</reference>
<evidence type="ECO:0000256" key="1">
    <source>
        <dbReference type="SAM" id="Phobius"/>
    </source>
</evidence>
<evidence type="ECO:0000313" key="2">
    <source>
        <dbReference type="EMBL" id="RCW22651.1"/>
    </source>
</evidence>
<dbReference type="AlphaFoldDB" id="A0A6I7HL81"/>
<dbReference type="EMBL" id="QPIX01000008">
    <property type="protein sequence ID" value="RCW22651.1"/>
    <property type="molecule type" value="Genomic_DNA"/>
</dbReference>
<keyword evidence="1" id="KW-0472">Membrane</keyword>
<dbReference type="RefSeq" id="WP_170141897.1">
    <property type="nucleotide sequence ID" value="NZ_QPIX01000008.1"/>
</dbReference>
<organism evidence="2 3">
    <name type="scientific">Ciceribacter lividus</name>
    <dbReference type="NCBI Taxonomy" id="1197950"/>
    <lineage>
        <taxon>Bacteria</taxon>
        <taxon>Pseudomonadati</taxon>
        <taxon>Pseudomonadota</taxon>
        <taxon>Alphaproteobacteria</taxon>
        <taxon>Hyphomicrobiales</taxon>
        <taxon>Rhizobiaceae</taxon>
        <taxon>Ciceribacter</taxon>
    </lineage>
</organism>
<proteinExistence type="predicted"/>
<dbReference type="Pfam" id="PF12966">
    <property type="entry name" value="AtpR"/>
    <property type="match status" value="1"/>
</dbReference>
<feature type="transmembrane region" description="Helical" evidence="1">
    <location>
        <begin position="12"/>
        <end position="35"/>
    </location>
</feature>
<evidence type="ECO:0000313" key="3">
    <source>
        <dbReference type="Proteomes" id="UP000252582"/>
    </source>
</evidence>
<name>A0A6I7HL81_9HYPH</name>
<dbReference type="Proteomes" id="UP000252582">
    <property type="component" value="Unassembled WGS sequence"/>
</dbReference>
<gene>
    <name evidence="2" type="ORF">DFR48_108173</name>
</gene>
<sequence length="98" mass="10214">MIDMFLSALDGMFLLKAALGLTLGGLLGLAHFGLLGWNTRFFASGEVARAFFLQAARFAVLAAALFGISRLGATALLSAAAGIVIGRGLILRRARSMS</sequence>
<feature type="transmembrane region" description="Helical" evidence="1">
    <location>
        <begin position="72"/>
        <end position="90"/>
    </location>
</feature>
<keyword evidence="1" id="KW-1133">Transmembrane helix</keyword>
<protein>
    <submittedName>
        <fullName evidence="2">F1F0 ATPase subunit 2</fullName>
    </submittedName>
</protein>